<dbReference type="InterPro" id="IPR001584">
    <property type="entry name" value="Integrase_cat-core"/>
</dbReference>
<dbReference type="PROSITE" id="PS50994">
    <property type="entry name" value="INTEGRASE"/>
    <property type="match status" value="1"/>
</dbReference>
<dbReference type="Pfam" id="PF24764">
    <property type="entry name" value="rva_4"/>
    <property type="match status" value="1"/>
</dbReference>
<dbReference type="InterPro" id="IPR012337">
    <property type="entry name" value="RNaseH-like_sf"/>
</dbReference>
<protein>
    <submittedName>
        <fullName evidence="1">PREDICTED: uncharacterized protein LOC107346750</fullName>
    </submittedName>
</protein>
<dbReference type="InterPro" id="IPR036397">
    <property type="entry name" value="RNaseH_sf"/>
</dbReference>
<dbReference type="GO" id="GO:0015074">
    <property type="term" value="P:DNA integration"/>
    <property type="evidence" value="ECO:0007669"/>
    <property type="project" value="InterPro"/>
</dbReference>
<keyword evidence="2" id="KW-1185">Reference proteome</keyword>
<dbReference type="Gene3D" id="3.30.420.10">
    <property type="entry name" value="Ribonuclease H-like superfamily/Ribonuclease H"/>
    <property type="match status" value="1"/>
</dbReference>
<evidence type="ECO:0000313" key="2">
    <source>
        <dbReference type="Proteomes" id="UP001152795"/>
    </source>
</evidence>
<comment type="caution">
    <text evidence="1">The sequence shown here is derived from an EMBL/GenBank/DDBJ whole genome shotgun (WGS) entry which is preliminary data.</text>
</comment>
<dbReference type="OrthoDB" id="2686689at2759"/>
<dbReference type="GO" id="GO:0003676">
    <property type="term" value="F:nucleic acid binding"/>
    <property type="evidence" value="ECO:0007669"/>
    <property type="project" value="InterPro"/>
</dbReference>
<dbReference type="AlphaFoldDB" id="A0A6S7FYH5"/>
<dbReference type="PANTHER" id="PTHR46791">
    <property type="entry name" value="EXPRESSED PROTEIN"/>
    <property type="match status" value="1"/>
</dbReference>
<dbReference type="Proteomes" id="UP001152795">
    <property type="component" value="Unassembled WGS sequence"/>
</dbReference>
<gene>
    <name evidence="1" type="ORF">PACLA_8A038886</name>
</gene>
<dbReference type="EMBL" id="CACRXK020000340">
    <property type="protein sequence ID" value="CAB3980966.1"/>
    <property type="molecule type" value="Genomic_DNA"/>
</dbReference>
<evidence type="ECO:0000313" key="1">
    <source>
        <dbReference type="EMBL" id="CAB3980966.1"/>
    </source>
</evidence>
<accession>A0A6S7FYH5</accession>
<sequence>MASILGVSERTIQRRLQHFGMSIRGTYATLTDKELDSTIQEILRVQPNTVRGVRIQQRRIRESMRRVDPEGTLIRALELNVINRRRYSVPSPLALWHIDGNHKLIRWRFVIHGGIDGFSRMIVFLACSTNNKAATVLRHFERGVAEFGLPSRVRSDKGGENVDVAWYMLTHPQRGPNRGSHITGRSIHNQRIERLWRDVFSGCTSVFYHLFYYMEESGILDASNEYHMAALHFVYEKRINQSLETFKAGYNRAPISTERNQSPEQLWINGMLRNRNLGRTIAREFNNEINPATYGIDMEDPMPLDLENELSNHVEVSEALQPVDENAWLELEETIDRNRPSAYQGVDIYCEVLQFIMERLPRPTGN</sequence>
<proteinExistence type="predicted"/>
<dbReference type="InterPro" id="IPR058913">
    <property type="entry name" value="Integrase_dom_put"/>
</dbReference>
<name>A0A6S7FYH5_PARCT</name>
<reference evidence="1" key="1">
    <citation type="submission" date="2020-04" db="EMBL/GenBank/DDBJ databases">
        <authorList>
            <person name="Alioto T."/>
            <person name="Alioto T."/>
            <person name="Gomez Garrido J."/>
        </authorList>
    </citation>
    <scope>NUCLEOTIDE SEQUENCE</scope>
    <source>
        <strain evidence="1">A484AB</strain>
    </source>
</reference>
<dbReference type="SUPFAM" id="SSF53098">
    <property type="entry name" value="Ribonuclease H-like"/>
    <property type="match status" value="1"/>
</dbReference>
<dbReference type="PANTHER" id="PTHR46791:SF5">
    <property type="entry name" value="CLR5 DOMAIN-CONTAINING PROTEIN-RELATED"/>
    <property type="match status" value="1"/>
</dbReference>
<organism evidence="1 2">
    <name type="scientific">Paramuricea clavata</name>
    <name type="common">Red gorgonian</name>
    <name type="synonym">Violescent sea-whip</name>
    <dbReference type="NCBI Taxonomy" id="317549"/>
    <lineage>
        <taxon>Eukaryota</taxon>
        <taxon>Metazoa</taxon>
        <taxon>Cnidaria</taxon>
        <taxon>Anthozoa</taxon>
        <taxon>Octocorallia</taxon>
        <taxon>Malacalcyonacea</taxon>
        <taxon>Plexauridae</taxon>
        <taxon>Paramuricea</taxon>
    </lineage>
</organism>